<reference evidence="2 3" key="1">
    <citation type="journal article" date="2011" name="BMC Genomics">
        <title>Comparative genome analysis and genome-guided physiological analysis of Roseobacter litoralis.</title>
        <authorList>
            <person name="Kalhoefer D."/>
            <person name="Thole S."/>
            <person name="Voget S."/>
            <person name="Lehmann R."/>
            <person name="Liesegang H."/>
            <person name="Wollher A."/>
            <person name="Daniel R."/>
            <person name="Simon M."/>
            <person name="Brinkhoff T."/>
        </authorList>
    </citation>
    <scope>NUCLEOTIDE SEQUENCE [LARGE SCALE GENOMIC DNA]</scope>
    <source>
        <strain evidence="3">ATCC 49566 / DSM 6996 / JCM 21268 / NBRC 15278 / OCh 149</strain>
    </source>
</reference>
<dbReference type="KEGG" id="rli:RLO149_c016000"/>
<protein>
    <submittedName>
        <fullName evidence="2">Uncharacterized protein</fullName>
    </submittedName>
</protein>
<dbReference type="eggNOG" id="ENOG5033A07">
    <property type="taxonomic scope" value="Bacteria"/>
</dbReference>
<dbReference type="STRING" id="391595.RLO149_c016000"/>
<dbReference type="RefSeq" id="WP_013961528.1">
    <property type="nucleotide sequence ID" value="NC_015730.1"/>
</dbReference>
<accession>F7ZGU4</accession>
<feature type="transmembrane region" description="Helical" evidence="1">
    <location>
        <begin position="20"/>
        <end position="37"/>
    </location>
</feature>
<evidence type="ECO:0000313" key="3">
    <source>
        <dbReference type="Proteomes" id="UP000001353"/>
    </source>
</evidence>
<dbReference type="HOGENOM" id="CLU_154619_1_0_5"/>
<evidence type="ECO:0000256" key="1">
    <source>
        <dbReference type="SAM" id="Phobius"/>
    </source>
</evidence>
<feature type="transmembrane region" description="Helical" evidence="1">
    <location>
        <begin position="57"/>
        <end position="77"/>
    </location>
</feature>
<keyword evidence="3" id="KW-1185">Reference proteome</keyword>
<organism evidence="2 3">
    <name type="scientific">Roseobacter litoralis (strain ATCC 49566 / DSM 6996 / JCM 21268 / NBRC 15278 / OCh 149)</name>
    <dbReference type="NCBI Taxonomy" id="391595"/>
    <lineage>
        <taxon>Bacteria</taxon>
        <taxon>Pseudomonadati</taxon>
        <taxon>Pseudomonadota</taxon>
        <taxon>Alphaproteobacteria</taxon>
        <taxon>Rhodobacterales</taxon>
        <taxon>Roseobacteraceae</taxon>
        <taxon>Roseobacter</taxon>
    </lineage>
</organism>
<keyword evidence="1" id="KW-1133">Transmembrane helix</keyword>
<keyword evidence="1" id="KW-0812">Transmembrane</keyword>
<dbReference type="AlphaFoldDB" id="F7ZGU4"/>
<gene>
    <name evidence="2" type="ordered locus">RLO149_c016000</name>
</gene>
<sequence length="93" mass="10539">MARDPLPLFLERGVYRRRRMMDALRLLTVLGVVLWLIPALWPNDPSSGAQTMPMSRALFYIFGVWAALIAISAVLAIRLRRPEGSDEVSEDIE</sequence>
<dbReference type="Proteomes" id="UP000001353">
    <property type="component" value="Chromosome"/>
</dbReference>
<evidence type="ECO:0000313" key="2">
    <source>
        <dbReference type="EMBL" id="AEI93595.1"/>
    </source>
</evidence>
<dbReference type="OrthoDB" id="7871801at2"/>
<name>F7ZGU4_ROSLO</name>
<dbReference type="EMBL" id="CP002623">
    <property type="protein sequence ID" value="AEI93595.1"/>
    <property type="molecule type" value="Genomic_DNA"/>
</dbReference>
<proteinExistence type="predicted"/>
<keyword evidence="1" id="KW-0472">Membrane</keyword>